<dbReference type="EMBL" id="JAUHHV010000001">
    <property type="protein sequence ID" value="KAK1438474.1"/>
    <property type="molecule type" value="Genomic_DNA"/>
</dbReference>
<name>A0AAD8LCW2_TARER</name>
<protein>
    <submittedName>
        <fullName evidence="1">Uncharacterized protein</fullName>
    </submittedName>
</protein>
<evidence type="ECO:0000313" key="2">
    <source>
        <dbReference type="Proteomes" id="UP001229421"/>
    </source>
</evidence>
<evidence type="ECO:0000313" key="1">
    <source>
        <dbReference type="EMBL" id="KAK1438474.1"/>
    </source>
</evidence>
<proteinExistence type="predicted"/>
<sequence length="100" mass="11546">MFFLLSSLSYDACLLDASVKKAVQLDHSSYLPVFISQHRVERFTHHLIYDVSDLHYSDLITSYTTLAVFSGSELRKFGVFGFKQDLDREILALILCLMMY</sequence>
<comment type="caution">
    <text evidence="1">The sequence shown here is derived from an EMBL/GenBank/DDBJ whole genome shotgun (WGS) entry which is preliminary data.</text>
</comment>
<reference evidence="1" key="1">
    <citation type="journal article" date="2023" name="bioRxiv">
        <title>Improved chromosome-level genome assembly for marigold (Tagetes erecta).</title>
        <authorList>
            <person name="Jiang F."/>
            <person name="Yuan L."/>
            <person name="Wang S."/>
            <person name="Wang H."/>
            <person name="Xu D."/>
            <person name="Wang A."/>
            <person name="Fan W."/>
        </authorList>
    </citation>
    <scope>NUCLEOTIDE SEQUENCE</scope>
    <source>
        <strain evidence="1">WSJ</strain>
        <tissue evidence="1">Leaf</tissue>
    </source>
</reference>
<gene>
    <name evidence="1" type="ORF">QVD17_04283</name>
</gene>
<dbReference type="AlphaFoldDB" id="A0AAD8LCW2"/>
<dbReference type="Proteomes" id="UP001229421">
    <property type="component" value="Unassembled WGS sequence"/>
</dbReference>
<organism evidence="1 2">
    <name type="scientific">Tagetes erecta</name>
    <name type="common">African marigold</name>
    <dbReference type="NCBI Taxonomy" id="13708"/>
    <lineage>
        <taxon>Eukaryota</taxon>
        <taxon>Viridiplantae</taxon>
        <taxon>Streptophyta</taxon>
        <taxon>Embryophyta</taxon>
        <taxon>Tracheophyta</taxon>
        <taxon>Spermatophyta</taxon>
        <taxon>Magnoliopsida</taxon>
        <taxon>eudicotyledons</taxon>
        <taxon>Gunneridae</taxon>
        <taxon>Pentapetalae</taxon>
        <taxon>asterids</taxon>
        <taxon>campanulids</taxon>
        <taxon>Asterales</taxon>
        <taxon>Asteraceae</taxon>
        <taxon>Asteroideae</taxon>
        <taxon>Heliantheae alliance</taxon>
        <taxon>Tageteae</taxon>
        <taxon>Tagetes</taxon>
    </lineage>
</organism>
<keyword evidence="2" id="KW-1185">Reference proteome</keyword>
<accession>A0AAD8LCW2</accession>